<evidence type="ECO:0000313" key="2">
    <source>
        <dbReference type="EMBL" id="EFW91759.1"/>
    </source>
</evidence>
<evidence type="ECO:0008006" key="6">
    <source>
        <dbReference type="Google" id="ProtNLM"/>
    </source>
</evidence>
<evidence type="ECO:0000313" key="3">
    <source>
        <dbReference type="EMBL" id="SHJ94827.1"/>
    </source>
</evidence>
<evidence type="ECO:0000313" key="5">
    <source>
        <dbReference type="Proteomes" id="UP000184203"/>
    </source>
</evidence>
<feature type="compositionally biased region" description="Low complexity" evidence="1">
    <location>
        <begin position="29"/>
        <end position="54"/>
    </location>
</feature>
<dbReference type="Proteomes" id="UP000003751">
    <property type="component" value="Unassembled WGS sequence"/>
</dbReference>
<dbReference type="STRING" id="797209.GCA_000376445_00893"/>
<dbReference type="AlphaFoldDB" id="E7QUV2"/>
<dbReference type="PATRIC" id="fig|797209.4.peg.2546"/>
<name>E7QUV2_HALPU</name>
<gene>
    <name evidence="3" type="ORF">SAMN05444342_0043</name>
    <name evidence="2" type="ORF">ZOD2009_12937</name>
</gene>
<evidence type="ECO:0000313" key="4">
    <source>
        <dbReference type="Proteomes" id="UP000003751"/>
    </source>
</evidence>
<dbReference type="Proteomes" id="UP000184203">
    <property type="component" value="Unassembled WGS sequence"/>
</dbReference>
<reference evidence="5" key="2">
    <citation type="submission" date="2016-11" db="EMBL/GenBank/DDBJ databases">
        <authorList>
            <person name="Varghese N."/>
            <person name="Submissions S."/>
        </authorList>
    </citation>
    <scope>NUCLEOTIDE SEQUENCE [LARGE SCALE GENOMIC DNA]</scope>
    <source>
        <strain evidence="5">DX253</strain>
    </source>
</reference>
<organism evidence="2 4">
    <name type="scientific">Haladaptatus paucihalophilus DX253</name>
    <dbReference type="NCBI Taxonomy" id="797209"/>
    <lineage>
        <taxon>Archaea</taxon>
        <taxon>Methanobacteriati</taxon>
        <taxon>Methanobacteriota</taxon>
        <taxon>Stenosarchaea group</taxon>
        <taxon>Halobacteria</taxon>
        <taxon>Halobacteriales</taxon>
        <taxon>Haladaptataceae</taxon>
        <taxon>Haladaptatus</taxon>
    </lineage>
</organism>
<dbReference type="eggNOG" id="arCOG09122">
    <property type="taxonomic scope" value="Archaea"/>
</dbReference>
<protein>
    <recommendedName>
        <fullName evidence="6">Lipoprotein</fullName>
    </recommendedName>
</protein>
<proteinExistence type="predicted"/>
<sequence length="318" mass="33912">MNRRRALACVGSVLLAGCLSESTSGGSDPAASNATNGTTTTTTTEQPNTSTGTPASPTLEIPAENHCPSFGDSRVVCSVDADDGTTLQMVPSKTRVDLPKATVSFTLRNETGATFTTNYYGWSVSKRVDGEWFHIAPQIVPEPAMMLESGDSHTWTLTIDNTDLDAASARSQGTDDIALVGLGGGTYAFGIDGWFQKGGYENAIGVAARFELNGDDLELAPTADLEVVGRNGDEKRVRQGDGGETFVATRIDESEAEDPRRVLPEEAVRLPALRNLLASFESGVEMVRLDTEQTGPFSTDMGVIEYEGETYRITPVDV</sequence>
<reference evidence="2 4" key="1">
    <citation type="journal article" date="2014" name="ISME J.">
        <title>Trehalose/2-sulfotrehalose biosynthesis and glycine-betaine uptake are widely spread mechanisms for osmoadaptation in the Halobacteriales.</title>
        <authorList>
            <person name="Youssef N.H."/>
            <person name="Savage-Ashlock K.N."/>
            <person name="McCully A.L."/>
            <person name="Luedtke B."/>
            <person name="Shaw E.I."/>
            <person name="Hoff W.D."/>
            <person name="Elshahed M.S."/>
        </authorList>
    </citation>
    <scope>NUCLEOTIDE SEQUENCE [LARGE SCALE GENOMIC DNA]</scope>
    <source>
        <strain evidence="2 4">DX253</strain>
    </source>
</reference>
<dbReference type="OrthoDB" id="201863at2157"/>
<feature type="region of interest" description="Disordered" evidence="1">
    <location>
        <begin position="21"/>
        <end position="67"/>
    </location>
</feature>
<accession>E7QUV2</accession>
<dbReference type="EMBL" id="AEMG01000012">
    <property type="protein sequence ID" value="EFW91759.1"/>
    <property type="molecule type" value="Genomic_DNA"/>
</dbReference>
<dbReference type="EMBL" id="FRAN01000001">
    <property type="protein sequence ID" value="SHJ94827.1"/>
    <property type="molecule type" value="Genomic_DNA"/>
</dbReference>
<reference evidence="3" key="3">
    <citation type="submission" date="2016-11" db="EMBL/GenBank/DDBJ databases">
        <authorList>
            <person name="Jaros S."/>
            <person name="Januszkiewicz K."/>
            <person name="Wedrychowicz H."/>
        </authorList>
    </citation>
    <scope>NUCLEOTIDE SEQUENCE [LARGE SCALE GENOMIC DNA]</scope>
    <source>
        <strain evidence="3">DX253</strain>
    </source>
</reference>
<keyword evidence="5" id="KW-1185">Reference proteome</keyword>
<dbReference type="RefSeq" id="WP_007980429.1">
    <property type="nucleotide sequence ID" value="NZ_AEMG01000012.1"/>
</dbReference>
<dbReference type="PROSITE" id="PS51257">
    <property type="entry name" value="PROKAR_LIPOPROTEIN"/>
    <property type="match status" value="1"/>
</dbReference>
<evidence type="ECO:0000256" key="1">
    <source>
        <dbReference type="SAM" id="MobiDB-lite"/>
    </source>
</evidence>